<sequence>MGEMMAKINDLEEGAYASELHFAVKENDVKRIRILLQEGVVKVTSRDVIGRTPLHWALVIGSDEAAKVLIVNTPRKALDTRDQQGCTPLHYATARAHATMARVLIERGASINAVDSNERTPLHYAALQMSPELVELLISRGASKDLLNVYGESPLDVAQKWGCLSSIPCLTPDPVNVKTTPIVSDKQLMEKVRAGGDKSTVSPVSAEKPTTKTGPSLEKLLGVWKASETEARRKKEAELEAAHKANAALQEALRAWRQMEQESRSQKLVGQESPGSSDACYAKTSGGGDAKFLAGGYTDQASTSISDFKLVDFKGLAVETGASCDEDDSLTSCTRRDLSWCTEWETQESVPEVAQSISPRERKPIPSEPKEENLAWLQVPTYMQTLDLNFDNPRPLKRFNSFDGSHFIIQVGGLATKLPFMSSLEVY</sequence>
<evidence type="ECO:0000313" key="6">
    <source>
        <dbReference type="EnsemblPlants" id="Pp3c7_27080V3.4"/>
    </source>
</evidence>
<accession>A0A7I4EKK8</accession>
<dbReference type="PRINTS" id="PR01415">
    <property type="entry name" value="ANKYRIN"/>
</dbReference>
<evidence type="ECO:0000256" key="1">
    <source>
        <dbReference type="ARBA" id="ARBA00022737"/>
    </source>
</evidence>
<feature type="repeat" description="ANK" evidence="3">
    <location>
        <begin position="84"/>
        <end position="116"/>
    </location>
</feature>
<dbReference type="EnsemblPlants" id="Pp3c7_27080V3.4">
    <property type="protein sequence ID" value="Pp3c7_27080V3.4"/>
    <property type="gene ID" value="Pp3c7_27080"/>
</dbReference>
<keyword evidence="7" id="KW-1185">Reference proteome</keyword>
<dbReference type="PROSITE" id="PS50088">
    <property type="entry name" value="ANK_REPEAT"/>
    <property type="match status" value="2"/>
</dbReference>
<reference evidence="6 7" key="2">
    <citation type="journal article" date="2018" name="Plant J.">
        <title>The Physcomitrella patens chromosome-scale assembly reveals moss genome structure and evolution.</title>
        <authorList>
            <person name="Lang D."/>
            <person name="Ullrich K.K."/>
            <person name="Murat F."/>
            <person name="Fuchs J."/>
            <person name="Jenkins J."/>
            <person name="Haas F.B."/>
            <person name="Piednoel M."/>
            <person name="Gundlach H."/>
            <person name="Van Bel M."/>
            <person name="Meyberg R."/>
            <person name="Vives C."/>
            <person name="Morata J."/>
            <person name="Symeonidi A."/>
            <person name="Hiss M."/>
            <person name="Muchero W."/>
            <person name="Kamisugi Y."/>
            <person name="Saleh O."/>
            <person name="Blanc G."/>
            <person name="Decker E.L."/>
            <person name="van Gessel N."/>
            <person name="Grimwood J."/>
            <person name="Hayes R.D."/>
            <person name="Graham S.W."/>
            <person name="Gunter L.E."/>
            <person name="McDaniel S.F."/>
            <person name="Hoernstein S.N.W."/>
            <person name="Larsson A."/>
            <person name="Li F.W."/>
            <person name="Perroud P.F."/>
            <person name="Phillips J."/>
            <person name="Ranjan P."/>
            <person name="Rokshar D.S."/>
            <person name="Rothfels C.J."/>
            <person name="Schneider L."/>
            <person name="Shu S."/>
            <person name="Stevenson D.W."/>
            <person name="Thummler F."/>
            <person name="Tillich M."/>
            <person name="Villarreal Aguilar J.C."/>
            <person name="Widiez T."/>
            <person name="Wong G.K."/>
            <person name="Wymore A."/>
            <person name="Zhang Y."/>
            <person name="Zimmer A.D."/>
            <person name="Quatrano R.S."/>
            <person name="Mayer K.F.X."/>
            <person name="Goodstein D."/>
            <person name="Casacuberta J.M."/>
            <person name="Vandepoele K."/>
            <person name="Reski R."/>
            <person name="Cuming A.C."/>
            <person name="Tuskan G.A."/>
            <person name="Maumus F."/>
            <person name="Salse J."/>
            <person name="Schmutz J."/>
            <person name="Rensing S.A."/>
        </authorList>
    </citation>
    <scope>NUCLEOTIDE SEQUENCE [LARGE SCALE GENOMIC DNA]</scope>
    <source>
        <strain evidence="6 7">cv. Gransden 2004</strain>
    </source>
</reference>
<dbReference type="AlphaFoldDB" id="A0A7I4EKK8"/>
<dbReference type="InterPro" id="IPR036770">
    <property type="entry name" value="Ankyrin_rpt-contain_sf"/>
</dbReference>
<reference evidence="6" key="3">
    <citation type="submission" date="2020-12" db="UniProtKB">
        <authorList>
            <consortium name="EnsemblPlants"/>
        </authorList>
    </citation>
    <scope>IDENTIFICATION</scope>
</reference>
<dbReference type="PANTHER" id="PTHR24201:SF16">
    <property type="entry name" value="ANKYRIN-1-LIKE-RELATED"/>
    <property type="match status" value="1"/>
</dbReference>
<evidence type="ECO:0000313" key="7">
    <source>
        <dbReference type="Proteomes" id="UP000006727"/>
    </source>
</evidence>
<keyword evidence="4" id="KW-0175">Coiled coil</keyword>
<protein>
    <submittedName>
        <fullName evidence="6">Uncharacterized protein</fullName>
    </submittedName>
</protein>
<dbReference type="Pfam" id="PF00023">
    <property type="entry name" value="Ank"/>
    <property type="match status" value="1"/>
</dbReference>
<evidence type="ECO:0000256" key="5">
    <source>
        <dbReference type="SAM" id="MobiDB-lite"/>
    </source>
</evidence>
<dbReference type="SMART" id="SM00248">
    <property type="entry name" value="ANK"/>
    <property type="match status" value="4"/>
</dbReference>
<feature type="coiled-coil region" evidence="4">
    <location>
        <begin position="232"/>
        <end position="262"/>
    </location>
</feature>
<keyword evidence="2 3" id="KW-0040">ANK repeat</keyword>
<dbReference type="Gene3D" id="1.25.40.20">
    <property type="entry name" value="Ankyrin repeat-containing domain"/>
    <property type="match status" value="1"/>
</dbReference>
<dbReference type="PANTHER" id="PTHR24201">
    <property type="entry name" value="ANK_REP_REGION DOMAIN-CONTAINING PROTEIN"/>
    <property type="match status" value="1"/>
</dbReference>
<proteinExistence type="predicted"/>
<dbReference type="SUPFAM" id="SSF48403">
    <property type="entry name" value="Ankyrin repeat"/>
    <property type="match status" value="1"/>
</dbReference>
<dbReference type="InParanoid" id="A0A7I4EKK8"/>
<dbReference type="EMBL" id="ABEU02000007">
    <property type="status" value="NOT_ANNOTATED_CDS"/>
    <property type="molecule type" value="Genomic_DNA"/>
</dbReference>
<dbReference type="InterPro" id="IPR002110">
    <property type="entry name" value="Ankyrin_rpt"/>
</dbReference>
<gene>
    <name evidence="6" type="primary">LOC112284957</name>
</gene>
<keyword evidence="1" id="KW-0677">Repeat</keyword>
<reference evidence="6 7" key="1">
    <citation type="journal article" date="2008" name="Science">
        <title>The Physcomitrella genome reveals evolutionary insights into the conquest of land by plants.</title>
        <authorList>
            <person name="Rensing S."/>
            <person name="Lang D."/>
            <person name="Zimmer A."/>
            <person name="Terry A."/>
            <person name="Salamov A."/>
            <person name="Shapiro H."/>
            <person name="Nishiyama T."/>
            <person name="Perroud P.-F."/>
            <person name="Lindquist E."/>
            <person name="Kamisugi Y."/>
            <person name="Tanahashi T."/>
            <person name="Sakakibara K."/>
            <person name="Fujita T."/>
            <person name="Oishi K."/>
            <person name="Shin-I T."/>
            <person name="Kuroki Y."/>
            <person name="Toyoda A."/>
            <person name="Suzuki Y."/>
            <person name="Hashimoto A."/>
            <person name="Yamaguchi K."/>
            <person name="Sugano A."/>
            <person name="Kohara Y."/>
            <person name="Fujiyama A."/>
            <person name="Anterola A."/>
            <person name="Aoki S."/>
            <person name="Ashton N."/>
            <person name="Barbazuk W.B."/>
            <person name="Barker E."/>
            <person name="Bennetzen J."/>
            <person name="Bezanilla M."/>
            <person name="Blankenship R."/>
            <person name="Cho S.H."/>
            <person name="Dutcher S."/>
            <person name="Estelle M."/>
            <person name="Fawcett J.A."/>
            <person name="Gundlach H."/>
            <person name="Hanada K."/>
            <person name="Heyl A."/>
            <person name="Hicks K.A."/>
            <person name="Hugh J."/>
            <person name="Lohr M."/>
            <person name="Mayer K."/>
            <person name="Melkozernov A."/>
            <person name="Murata T."/>
            <person name="Nelson D."/>
            <person name="Pils B."/>
            <person name="Prigge M."/>
            <person name="Reiss B."/>
            <person name="Renner T."/>
            <person name="Rombauts S."/>
            <person name="Rushton P."/>
            <person name="Sanderfoot A."/>
            <person name="Schween G."/>
            <person name="Shiu S.-H."/>
            <person name="Stueber K."/>
            <person name="Theodoulou F.L."/>
            <person name="Tu H."/>
            <person name="Van de Peer Y."/>
            <person name="Verrier P.J."/>
            <person name="Waters E."/>
            <person name="Wood A."/>
            <person name="Yang L."/>
            <person name="Cove D."/>
            <person name="Cuming A."/>
            <person name="Hasebe M."/>
            <person name="Lucas S."/>
            <person name="Mishler D.B."/>
            <person name="Reski R."/>
            <person name="Grigoriev I."/>
            <person name="Quatrano R.S."/>
            <person name="Boore J.L."/>
        </authorList>
    </citation>
    <scope>NUCLEOTIDE SEQUENCE [LARGE SCALE GENOMIC DNA]</scope>
    <source>
        <strain evidence="6 7">cv. Gransden 2004</strain>
    </source>
</reference>
<dbReference type="InterPro" id="IPR050776">
    <property type="entry name" value="Ank_Repeat/CDKN_Inhibitor"/>
</dbReference>
<dbReference type="Gramene" id="Pp3c7_27080V3.4">
    <property type="protein sequence ID" value="Pp3c7_27080V3.4"/>
    <property type="gene ID" value="Pp3c7_27080"/>
</dbReference>
<dbReference type="Proteomes" id="UP000006727">
    <property type="component" value="Chromosome 7"/>
</dbReference>
<evidence type="ECO:0000256" key="3">
    <source>
        <dbReference type="PROSITE-ProRule" id="PRU00023"/>
    </source>
</evidence>
<evidence type="ECO:0000256" key="2">
    <source>
        <dbReference type="ARBA" id="ARBA00023043"/>
    </source>
</evidence>
<organism evidence="6 7">
    <name type="scientific">Physcomitrium patens</name>
    <name type="common">Spreading-leaved earth moss</name>
    <name type="synonym">Physcomitrella patens</name>
    <dbReference type="NCBI Taxonomy" id="3218"/>
    <lineage>
        <taxon>Eukaryota</taxon>
        <taxon>Viridiplantae</taxon>
        <taxon>Streptophyta</taxon>
        <taxon>Embryophyta</taxon>
        <taxon>Bryophyta</taxon>
        <taxon>Bryophytina</taxon>
        <taxon>Bryopsida</taxon>
        <taxon>Funariidae</taxon>
        <taxon>Funariales</taxon>
        <taxon>Funariaceae</taxon>
        <taxon>Physcomitrium</taxon>
    </lineage>
</organism>
<feature type="repeat" description="ANK" evidence="3">
    <location>
        <begin position="117"/>
        <end position="149"/>
    </location>
</feature>
<evidence type="ECO:0000256" key="4">
    <source>
        <dbReference type="SAM" id="Coils"/>
    </source>
</evidence>
<name>A0A7I4EKK8_PHYPA</name>
<feature type="region of interest" description="Disordered" evidence="5">
    <location>
        <begin position="194"/>
        <end position="215"/>
    </location>
</feature>
<dbReference type="Pfam" id="PF12796">
    <property type="entry name" value="Ank_2"/>
    <property type="match status" value="1"/>
</dbReference>
<feature type="region of interest" description="Disordered" evidence="5">
    <location>
        <begin position="263"/>
        <end position="282"/>
    </location>
</feature>
<dbReference type="PROSITE" id="PS50297">
    <property type="entry name" value="ANK_REP_REGION"/>
    <property type="match status" value="2"/>
</dbReference>